<proteinExistence type="predicted"/>
<keyword evidence="1" id="KW-0812">Transmembrane</keyword>
<reference evidence="3 4" key="1">
    <citation type="submission" date="2018-06" db="EMBL/GenBank/DDBJ databases">
        <title>Natronomonas sp. F16-60 a new haloarchaeon isolated from a solar saltern of Isla Cristina, Huelva, Spain.</title>
        <authorList>
            <person name="Duran-Viseras A."/>
            <person name="Sanchez-Porro C."/>
            <person name="Ventosa A."/>
        </authorList>
    </citation>
    <scope>NUCLEOTIDE SEQUENCE [LARGE SCALE GENOMIC DNA]</scope>
    <source>
        <strain evidence="3 4">F16-60</strain>
    </source>
</reference>
<dbReference type="InParanoid" id="A0A554NCG0"/>
<dbReference type="NCBIfam" id="TIGR02537">
    <property type="entry name" value="arch_flag_Nterm"/>
    <property type="match status" value="1"/>
</dbReference>
<evidence type="ECO:0000313" key="4">
    <source>
        <dbReference type="Proteomes" id="UP000319894"/>
    </source>
</evidence>
<protein>
    <recommendedName>
        <fullName evidence="2">Archaeal Type IV pilin N-terminal domain-containing protein</fullName>
    </recommendedName>
</protein>
<keyword evidence="1" id="KW-1133">Transmembrane helix</keyword>
<name>A0A554NCG0_9EURY</name>
<evidence type="ECO:0000256" key="1">
    <source>
        <dbReference type="SAM" id="Phobius"/>
    </source>
</evidence>
<dbReference type="InterPro" id="IPR028994">
    <property type="entry name" value="Integrin_alpha_N"/>
</dbReference>
<gene>
    <name evidence="3" type="ORF">DP107_04285</name>
</gene>
<keyword evidence="4" id="KW-1185">Reference proteome</keyword>
<dbReference type="AlphaFoldDB" id="A0A554NCG0"/>
<keyword evidence="1" id="KW-0472">Membrane</keyword>
<dbReference type="EMBL" id="QMDX01000002">
    <property type="protein sequence ID" value="TSD15079.1"/>
    <property type="molecule type" value="Genomic_DNA"/>
</dbReference>
<feature type="domain" description="Archaeal Type IV pilin N-terminal" evidence="2">
    <location>
        <begin position="10"/>
        <end position="79"/>
    </location>
</feature>
<dbReference type="Proteomes" id="UP000319894">
    <property type="component" value="Unassembled WGS sequence"/>
</dbReference>
<dbReference type="OrthoDB" id="242670at2157"/>
<organism evidence="3 4">
    <name type="scientific">Haloglomus irregulare</name>
    <dbReference type="NCBI Taxonomy" id="2234134"/>
    <lineage>
        <taxon>Archaea</taxon>
        <taxon>Methanobacteriati</taxon>
        <taxon>Methanobacteriota</taxon>
        <taxon>Stenosarchaea group</taxon>
        <taxon>Halobacteria</taxon>
        <taxon>Halobacteriales</taxon>
        <taxon>Natronomonadaceae</taxon>
        <taxon>Haloglomus</taxon>
    </lineage>
</organism>
<comment type="caution">
    <text evidence="3">The sequence shown here is derived from an EMBL/GenBank/DDBJ whole genome shotgun (WGS) entry which is preliminary data.</text>
</comment>
<dbReference type="RefSeq" id="WP_144260920.1">
    <property type="nucleotide sequence ID" value="NZ_QMDX01000002.1"/>
</dbReference>
<accession>A0A554NCG0</accession>
<dbReference type="Pfam" id="PF07790">
    <property type="entry name" value="Pilin_N"/>
    <property type="match status" value="1"/>
</dbReference>
<sequence length="417" mass="41819">MRHLGGPTDRAISPVVGVALLLAIIIALGVVVSGLVLGLADSDPASPESRLTLQGSGCPVDLVHQQGDSLDGDRLRFQGTEDPTPLQGQQFGAGDTVAVRPTADEVTVVWQEPDDGSSYTLERLDPGDSGAVCGGVLYAGDGGALTSIETGDDTLETLPIPGSVDALGPATTDLLGDGDTDVPYVNASDAVRVAAPDGSATTLATSDDITGTIEGSKTRLATGRWSGSDPSVFFVNENHDTVYRVAEGGTPTAVATPGNNAQAVVGIADVDGDADDELVFADGSQQLRALNPGGSVDSLADGQLGSNNGIGAGALADFDGDGVHRAVGVDGSKQLKLVGAGTAAGGESTTVLTGGVARKSPATVADVDDDGTPEVVFVSNDSEKLKYVDDVGGANTVMLLTDANGDPIQRSEGTGVV</sequence>
<evidence type="ECO:0000259" key="2">
    <source>
        <dbReference type="Pfam" id="PF07790"/>
    </source>
</evidence>
<feature type="transmembrane region" description="Helical" evidence="1">
    <location>
        <begin position="12"/>
        <end position="40"/>
    </location>
</feature>
<evidence type="ECO:0000313" key="3">
    <source>
        <dbReference type="EMBL" id="TSD15079.1"/>
    </source>
</evidence>
<dbReference type="SUPFAM" id="SSF69318">
    <property type="entry name" value="Integrin alpha N-terminal domain"/>
    <property type="match status" value="1"/>
</dbReference>
<dbReference type="InterPro" id="IPR013373">
    <property type="entry name" value="Flagellin/pilin_N_arc"/>
</dbReference>
<dbReference type="InterPro" id="IPR012859">
    <property type="entry name" value="Pilin_N_archaeal"/>
</dbReference>